<dbReference type="AlphaFoldDB" id="L7U587"/>
<keyword evidence="2" id="KW-1185">Reference proteome</keyword>
<dbReference type="PATRIC" id="fig|1278073.3.peg.2001"/>
<evidence type="ECO:0008006" key="3">
    <source>
        <dbReference type="Google" id="ProtNLM"/>
    </source>
</evidence>
<gene>
    <name evidence="1" type="ordered locus">MYSTI_01964</name>
</gene>
<name>L7U587_MYXSD</name>
<dbReference type="SUPFAM" id="SSF109604">
    <property type="entry name" value="HD-domain/PDEase-like"/>
    <property type="match status" value="1"/>
</dbReference>
<organism evidence="1 2">
    <name type="scientific">Myxococcus stipitatus (strain DSM 14675 / JCM 12634 / Mx s8)</name>
    <dbReference type="NCBI Taxonomy" id="1278073"/>
    <lineage>
        <taxon>Bacteria</taxon>
        <taxon>Pseudomonadati</taxon>
        <taxon>Myxococcota</taxon>
        <taxon>Myxococcia</taxon>
        <taxon>Myxococcales</taxon>
        <taxon>Cystobacterineae</taxon>
        <taxon>Myxococcaceae</taxon>
        <taxon>Myxococcus</taxon>
    </lineage>
</organism>
<dbReference type="HOGENOM" id="CLU_089999_3_0_7"/>
<dbReference type="RefSeq" id="WP_015347555.1">
    <property type="nucleotide sequence ID" value="NC_020126.1"/>
</dbReference>
<dbReference type="OrthoDB" id="1099791at2"/>
<dbReference type="KEGG" id="msd:MYSTI_01964"/>
<dbReference type="Gene3D" id="1.10.3210.10">
    <property type="entry name" value="Hypothetical protein af1432"/>
    <property type="match status" value="1"/>
</dbReference>
<evidence type="ECO:0000313" key="2">
    <source>
        <dbReference type="Proteomes" id="UP000011131"/>
    </source>
</evidence>
<proteinExistence type="predicted"/>
<dbReference type="EMBL" id="CP004025">
    <property type="protein sequence ID" value="AGC43293.1"/>
    <property type="molecule type" value="Genomic_DNA"/>
</dbReference>
<accession>L7U587</accession>
<sequence>MDARRGDWIQTYTLKQFWPLDPRPEDVDIQDIGHALSMQCRFTGHCHTFYSVAEHCVRVSERAGTLMQQIGGFSHDVMRAMQWGLLHDAAEAYLVDLARPVKHDESMAAYRRAERQVMIAVRAKFGLVGGLPDEVKDADNDLLWTEARDLFPSCHPAWTWRGEPLAERIQPMTQPEAKAAFLARFSVLFGAEVAR</sequence>
<reference evidence="1 2" key="1">
    <citation type="journal article" date="2013" name="Genome Announc.">
        <title>Complete genome sequence of Myxococcus stipitatus strain DSM 14675, a fruiting myxobacterium.</title>
        <authorList>
            <person name="Huntley S."/>
            <person name="Kneip S."/>
            <person name="Treuner-Lange A."/>
            <person name="Sogaard-Andersen L."/>
        </authorList>
    </citation>
    <scope>NUCLEOTIDE SEQUENCE [LARGE SCALE GENOMIC DNA]</scope>
    <source>
        <strain evidence="2">DSM 14675 / JCM 12634 / Mx s8</strain>
    </source>
</reference>
<dbReference type="STRING" id="1278073.MYSTI_01964"/>
<dbReference type="Proteomes" id="UP000011131">
    <property type="component" value="Chromosome"/>
</dbReference>
<protein>
    <recommendedName>
        <fullName evidence="3">HD domain-containing protein</fullName>
    </recommendedName>
</protein>
<evidence type="ECO:0000313" key="1">
    <source>
        <dbReference type="EMBL" id="AGC43293.1"/>
    </source>
</evidence>
<dbReference type="eggNOG" id="COG1896">
    <property type="taxonomic scope" value="Bacteria"/>
</dbReference>
<dbReference type="Pfam" id="PF12917">
    <property type="entry name" value="YfbR-like"/>
    <property type="match status" value="1"/>
</dbReference>